<evidence type="ECO:0000313" key="2">
    <source>
        <dbReference type="EMBL" id="KAF8781502.1"/>
    </source>
</evidence>
<dbReference type="Proteomes" id="UP000807504">
    <property type="component" value="Unassembled WGS sequence"/>
</dbReference>
<proteinExistence type="predicted"/>
<keyword evidence="3" id="KW-1185">Reference proteome</keyword>
<reference evidence="2" key="2">
    <citation type="submission" date="2020-06" db="EMBL/GenBank/DDBJ databases">
        <authorList>
            <person name="Sheffer M."/>
        </authorList>
    </citation>
    <scope>NUCLEOTIDE SEQUENCE</scope>
</reference>
<feature type="transmembrane region" description="Helical" evidence="1">
    <location>
        <begin position="120"/>
        <end position="142"/>
    </location>
</feature>
<accession>A0A8T0EYU6</accession>
<keyword evidence="1" id="KW-0472">Membrane</keyword>
<comment type="caution">
    <text evidence="2">The sequence shown here is derived from an EMBL/GenBank/DDBJ whole genome shotgun (WGS) entry which is preliminary data.</text>
</comment>
<sequence>MKKDLKNYLVESPAEKEEVNNYGVYCRTIITVIDKILAEIDHRFSNNSKSIILGVRALVPGSPNFLEEEDIFAFTQLYGANIDDLLIELKNMEKVMKRKNSNKPASLLEFQKYVSSVAEAFFELNCLLIIACTLLISVLCILSKTT</sequence>
<gene>
    <name evidence="2" type="ORF">HNY73_011891</name>
</gene>
<dbReference type="AlphaFoldDB" id="A0A8T0EYU6"/>
<dbReference type="EMBL" id="JABXBU010001863">
    <property type="protein sequence ID" value="KAF8781502.1"/>
    <property type="molecule type" value="Genomic_DNA"/>
</dbReference>
<name>A0A8T0EYU6_ARGBR</name>
<evidence type="ECO:0000256" key="1">
    <source>
        <dbReference type="SAM" id="Phobius"/>
    </source>
</evidence>
<keyword evidence="1" id="KW-0812">Transmembrane</keyword>
<reference evidence="2" key="1">
    <citation type="journal article" date="2020" name="bioRxiv">
        <title>Chromosome-level reference genome of the European wasp spider Argiope bruennichi: a resource for studies on range expansion and evolutionary adaptation.</title>
        <authorList>
            <person name="Sheffer M.M."/>
            <person name="Hoppe A."/>
            <person name="Krehenwinkel H."/>
            <person name="Uhl G."/>
            <person name="Kuss A.W."/>
            <person name="Jensen L."/>
            <person name="Jensen C."/>
            <person name="Gillespie R.G."/>
            <person name="Hoff K.J."/>
            <person name="Prost S."/>
        </authorList>
    </citation>
    <scope>NUCLEOTIDE SEQUENCE</scope>
</reference>
<keyword evidence="1" id="KW-1133">Transmembrane helix</keyword>
<evidence type="ECO:0000313" key="3">
    <source>
        <dbReference type="Proteomes" id="UP000807504"/>
    </source>
</evidence>
<organism evidence="2 3">
    <name type="scientific">Argiope bruennichi</name>
    <name type="common">Wasp spider</name>
    <name type="synonym">Aranea bruennichi</name>
    <dbReference type="NCBI Taxonomy" id="94029"/>
    <lineage>
        <taxon>Eukaryota</taxon>
        <taxon>Metazoa</taxon>
        <taxon>Ecdysozoa</taxon>
        <taxon>Arthropoda</taxon>
        <taxon>Chelicerata</taxon>
        <taxon>Arachnida</taxon>
        <taxon>Araneae</taxon>
        <taxon>Araneomorphae</taxon>
        <taxon>Entelegynae</taxon>
        <taxon>Araneoidea</taxon>
        <taxon>Araneidae</taxon>
        <taxon>Argiope</taxon>
    </lineage>
</organism>
<protein>
    <submittedName>
        <fullName evidence="2">Uncharacterized protein</fullName>
    </submittedName>
</protein>